<dbReference type="InterPro" id="IPR026021">
    <property type="entry name" value="YdjA-like"/>
</dbReference>
<comment type="caution">
    <text evidence="10">The sequence shown here is derived from an EMBL/GenBank/DDBJ whole genome shotgun (WGS) entry which is preliminary data.</text>
</comment>
<evidence type="ECO:0000256" key="5">
    <source>
        <dbReference type="ARBA" id="ARBA00023002"/>
    </source>
</evidence>
<dbReference type="Proteomes" id="UP000019140">
    <property type="component" value="Unassembled WGS sequence"/>
</dbReference>
<dbReference type="HOGENOM" id="CLU_070764_5_1_7"/>
<dbReference type="CDD" id="cd02135">
    <property type="entry name" value="YdjA-like"/>
    <property type="match status" value="1"/>
</dbReference>
<dbReference type="SUPFAM" id="SSF55469">
    <property type="entry name" value="FMN-dependent nitroreductase-like"/>
    <property type="match status" value="1"/>
</dbReference>
<evidence type="ECO:0000259" key="9">
    <source>
        <dbReference type="Pfam" id="PF00881"/>
    </source>
</evidence>
<keyword evidence="6 7" id="KW-0520">NAD</keyword>
<proteinExistence type="inferred from homology"/>
<name>W4MDC9_9BACT</name>
<dbReference type="Gene3D" id="3.40.109.10">
    <property type="entry name" value="NADH Oxidase"/>
    <property type="match status" value="1"/>
</dbReference>
<organism evidence="10 11">
    <name type="scientific">Candidatus Entotheonella gemina</name>
    <dbReference type="NCBI Taxonomy" id="1429439"/>
    <lineage>
        <taxon>Bacteria</taxon>
        <taxon>Pseudomonadati</taxon>
        <taxon>Nitrospinota/Tectimicrobiota group</taxon>
        <taxon>Candidatus Tectimicrobiota</taxon>
        <taxon>Candidatus Entotheonellia</taxon>
        <taxon>Candidatus Entotheonellales</taxon>
        <taxon>Candidatus Entotheonellaceae</taxon>
        <taxon>Candidatus Entotheonella</taxon>
    </lineage>
</organism>
<dbReference type="EC" id="1.-.-.-" evidence="7"/>
<evidence type="ECO:0000256" key="1">
    <source>
        <dbReference type="ARBA" id="ARBA00007118"/>
    </source>
</evidence>
<dbReference type="AlphaFoldDB" id="W4MDC9"/>
<keyword evidence="4 7" id="KW-0521">NADP</keyword>
<gene>
    <name evidence="10" type="ORF">ETSY2_08315</name>
</gene>
<protein>
    <recommendedName>
        <fullName evidence="7">Putative NAD(P)H nitroreductase</fullName>
        <ecNumber evidence="7">1.-.-.-</ecNumber>
    </recommendedName>
</protein>
<evidence type="ECO:0000313" key="10">
    <source>
        <dbReference type="EMBL" id="ETX07931.1"/>
    </source>
</evidence>
<accession>W4MDC9</accession>
<comment type="similarity">
    <text evidence="1 7">Belongs to the nitroreductase family.</text>
</comment>
<evidence type="ECO:0000256" key="7">
    <source>
        <dbReference type="PIRNR" id="PIRNR000232"/>
    </source>
</evidence>
<evidence type="ECO:0000256" key="3">
    <source>
        <dbReference type="ARBA" id="ARBA00022643"/>
    </source>
</evidence>
<dbReference type="PANTHER" id="PTHR43821">
    <property type="entry name" value="NAD(P)H NITROREDUCTASE YDJA-RELATED"/>
    <property type="match status" value="1"/>
</dbReference>
<sequence>MNPDLVLQVIRHRRTIKPDQFSREKVPRGVINDILASANWAPTYENTEPWRFVVFEGHAKCELARIRAALQEKRNESDADADAATMLQIRLEEAGQCSHIIALGMKRHVEVPEITEIMGTGCAIQNMLLTAASHGVGVKWSFGGRRYSDELRSFLGLAPNDGLFGFLLIGYPRNEWPEGKRHAPISDKVQWHGDE</sequence>
<dbReference type="GO" id="GO:0016491">
    <property type="term" value="F:oxidoreductase activity"/>
    <property type="evidence" value="ECO:0007669"/>
    <property type="project" value="UniProtKB-UniRule"/>
</dbReference>
<dbReference type="PIRSF" id="PIRSF000232">
    <property type="entry name" value="YdjA"/>
    <property type="match status" value="1"/>
</dbReference>
<evidence type="ECO:0000256" key="6">
    <source>
        <dbReference type="ARBA" id="ARBA00023027"/>
    </source>
</evidence>
<evidence type="ECO:0000256" key="4">
    <source>
        <dbReference type="ARBA" id="ARBA00022857"/>
    </source>
</evidence>
<feature type="domain" description="Nitroreductase" evidence="9">
    <location>
        <begin position="10"/>
        <end position="171"/>
    </location>
</feature>
<keyword evidence="2 7" id="KW-0285">Flavoprotein</keyword>
<keyword evidence="11" id="KW-1185">Reference proteome</keyword>
<reference evidence="10 11" key="1">
    <citation type="journal article" date="2014" name="Nature">
        <title>An environmental bacterial taxon with a large and distinct metabolic repertoire.</title>
        <authorList>
            <person name="Wilson M.C."/>
            <person name="Mori T."/>
            <person name="Ruckert C."/>
            <person name="Uria A.R."/>
            <person name="Helf M.J."/>
            <person name="Takada K."/>
            <person name="Gernert C."/>
            <person name="Steffens U.A."/>
            <person name="Heycke N."/>
            <person name="Schmitt S."/>
            <person name="Rinke C."/>
            <person name="Helfrich E.J."/>
            <person name="Brachmann A.O."/>
            <person name="Gurgui C."/>
            <person name="Wakimoto T."/>
            <person name="Kracht M."/>
            <person name="Crusemann M."/>
            <person name="Hentschel U."/>
            <person name="Abe I."/>
            <person name="Matsunaga S."/>
            <person name="Kalinowski J."/>
            <person name="Takeyama H."/>
            <person name="Piel J."/>
        </authorList>
    </citation>
    <scope>NUCLEOTIDE SEQUENCE [LARGE SCALE GENOMIC DNA]</scope>
    <source>
        <strain evidence="11">TSY2</strain>
    </source>
</reference>
<evidence type="ECO:0000256" key="2">
    <source>
        <dbReference type="ARBA" id="ARBA00022630"/>
    </source>
</evidence>
<feature type="binding site" description="in other chain" evidence="8">
    <location>
        <begin position="13"/>
        <end position="15"/>
    </location>
    <ligand>
        <name>FMN</name>
        <dbReference type="ChEBI" id="CHEBI:58210"/>
        <note>ligand shared between dimeric partners</note>
    </ligand>
</feature>
<evidence type="ECO:0000313" key="11">
    <source>
        <dbReference type="Proteomes" id="UP000019140"/>
    </source>
</evidence>
<dbReference type="Pfam" id="PF00881">
    <property type="entry name" value="Nitroreductase"/>
    <property type="match status" value="1"/>
</dbReference>
<dbReference type="InterPro" id="IPR000415">
    <property type="entry name" value="Nitroreductase-like"/>
</dbReference>
<dbReference type="InterPro" id="IPR029479">
    <property type="entry name" value="Nitroreductase"/>
</dbReference>
<dbReference type="PANTHER" id="PTHR43821:SF1">
    <property type="entry name" value="NAD(P)H NITROREDUCTASE YDJA-RELATED"/>
    <property type="match status" value="1"/>
</dbReference>
<keyword evidence="5 7" id="KW-0560">Oxidoreductase</keyword>
<evidence type="ECO:0000256" key="8">
    <source>
        <dbReference type="PIRSR" id="PIRSR000232-1"/>
    </source>
</evidence>
<comment type="cofactor">
    <cofactor evidence="8">
        <name>FMN</name>
        <dbReference type="ChEBI" id="CHEBI:58210"/>
    </cofactor>
    <text evidence="8">Binds 1 FMN per subunit.</text>
</comment>
<dbReference type="InterPro" id="IPR052530">
    <property type="entry name" value="NAD(P)H_nitroreductase"/>
</dbReference>
<keyword evidence="3 7" id="KW-0288">FMN</keyword>
<dbReference type="EMBL" id="AZHX01000336">
    <property type="protein sequence ID" value="ETX07931.1"/>
    <property type="molecule type" value="Genomic_DNA"/>
</dbReference>